<dbReference type="Pfam" id="PF21530">
    <property type="entry name" value="Pif1_2B_dom"/>
    <property type="match status" value="1"/>
</dbReference>
<feature type="compositionally biased region" description="Acidic residues" evidence="2">
    <location>
        <begin position="2131"/>
        <end position="2142"/>
    </location>
</feature>
<feature type="region of interest" description="Disordered" evidence="2">
    <location>
        <begin position="2119"/>
        <end position="2215"/>
    </location>
</feature>
<feature type="compositionally biased region" description="Basic and acidic residues" evidence="2">
    <location>
        <begin position="2185"/>
        <end position="2195"/>
    </location>
</feature>
<dbReference type="InterPro" id="IPR027417">
    <property type="entry name" value="P-loop_NTPase"/>
</dbReference>
<sequence length="2215" mass="254403">MTRKTRCSAMEADLSFENYKYMYNLNTSHAPYMQPPDRYHEIYQQELVQNGNAYHEITNLGTTETHANSGCSLNGGPSVSNKTDSHMQMPQEEEVSSFISSSNADNYGQTFMSDSHKRNVSATSTPVNLMDRKQKGLAEYYRIYEPDHMTHIGCKRSLFLTPEISLQTTKKAKGSQSCSQDTQTQQSFVNKNKLKQQNQQKRTNMNSNGLCHNRERQMQGSLPDEQMHQPENQGVSSFYIDLGDSEYACEYCNALFWYGERLKSYSHRRYPKYNKCCGGGQVYLNKDRDPPPYFKELFRNKHFLDNIRAYNQMFSMTSFGAQIDDSINNGNGPYVFKISGQIHHYIGTLCPSNDDDPRFLQIYVYDTENEVRNRMEPFGGIGNSNLNPAIVQSLIQILDEHNELVQVFRTARDKCRESNVPEFKIQLYNVVGSRQHQLPSSGTLGAIVFQPDANCQTDYDIVIEYKDRQPKRVNKLHSSYMSLQFPLLFVYGQPGYNTKMTCEGVNSKKDKNLTMNMYYKYQIHERFDDNRLLFRAGRLFQQYVVSVYCTLEQSRLDFVRSKQNTLRSECLSGICDAMSKGDHFGADVGQRIILPSSFTGGPRYMYSHYLDALAICRVLGNPQFFITFTCNVNWPEIKRRMRRYPGLTPADRADVVDRVFEQKVEDFITVLKEENIFGRCTAVLYTIEFQKRGLPHCHTLLWVDAKDKIKNAEDVDNFISAELPDKTSDPHTYKVVADLMMHGPCGNAKPNATCMEEGVCTKKFPKRYNEATFFDDNGHIHYRRRRSAAYVPKGEFRLDNTYVVPYNRLLCLMFHAHINVEYCGWSMLIKYLFKYISKGTDRIAARVVRPIGDPGPSSSAPKIKIDEIQNFIDGRFICPNEACWRILDFPIHHREPAVQILAVHLKDMQRITFNDKEPLSRIARDEGRKLTTLTEWFTYNKLFQDGRHLTYLDFPSEYVWYEDSKAWRRRTIKTKYSIGRLVYVHPAAGELFYFRILLAHQKGCTSFEDVRTVNNHTFSTYREACQAMGLLDDDKEWDIALQEAAMSATASELRMLFAHILIYCEVAEPLQLWERHWRSMADDIPRKASQTSGVRNLHINSPEIKEYIIYEIEMILNSCSKSVKDFGFSLPPQHLLDDLENRLLMEERNYNRDKLREEVARSVVKLNSDQWEVYNTIIEACRNQKQEMVFVYGHGGTGKTFLWQTIINTLRSEGKIVLAVASSGIASLLLPSGRTAHSRFKIPLELTDESMCSVKKNTLLAKLLIETDLIVWDEAPMNDRRCFEALDRTLKDILNNSEKPFGGKRIMLGGDFRQTLPVKKKGTKSQIIDASIAKSKLWHHFKVYKLKQNMRLLRSNLTEEERKQIADFSSWLLDVGDGNVGEPDEEDPQEASWVTIPAEYQIPNNDNAIQQLINFIYDKETLRHPTAHVLQEKAIVCPKNDTADAINERILSQIEEEPVVYMSSDEAIPVGRDAAATEMLYPPEYLNTFKFPGLPPNKLELKTGIPIMLLRNVNLGGGLCNGTRMIVKNLMSKIIEAEVITGTRIGEKVYIPRIPLTHKDPNYPFIFKRKQFPVKVCYAMTINKSQGQSLNKIGIYLPQPVFSHGQLYVALSRATSPYGLKILLTPDHEHSPNTTKNIVYKHFLHNICRRTAYIRDLRPTSRHKIIEAKVYRSWIARDPGDVAEKGYRAILLDRQGDAIQGNMEATEKIRFTSTLIPGRAYRISGFTCVPTDNWQQTLENKTTLLFTRFTKFDPIPESGFPQHYFNFVAYNQLPYKVVDPLDKIKKEYPVLTDYIGCYMGSTGKEKWGDPISKQMVNRKIEIQSVNRNSVELTLWDELAETFKKEEIDQLEKPVIIAVSSCRVTRFRNQLQLSSTPATYYYINPRIPELEQYQQQYRAAFNLNPPLQIVRHAYQDKEKEKTRNRFPLARLLHESPKAYIACLDAKCMGQLCLQLITYLTDGTETAMITFFSPKANDVVGIDCDSLVKSLENPDPRQFPERILSIVGKKHIFQFHYNTSSKQETIDFIFNDILDKPEMPNQLADKPTGSQTTEETNQNSQINEPGQQQLLPNIETTIPAQTAAITDLTPTAATQSEYASQMAQVPTITTILEPLEKNPQKEQAIPELTSQETEVEPIDFEPSEPVDAQPMQQPAAEQQQSEVYNLHSFTVEALTPPTLQSGMQTRSKSEAASDTTRKSARRTLFADQPSDSKKRKP</sequence>
<evidence type="ECO:0000259" key="3">
    <source>
        <dbReference type="Pfam" id="PF05970"/>
    </source>
</evidence>
<dbReference type="Pfam" id="PF05970">
    <property type="entry name" value="PIF1"/>
    <property type="match status" value="1"/>
</dbReference>
<comment type="catalytic activity">
    <reaction evidence="1">
        <text>ATP + H2O = ADP + phosphate + H(+)</text>
        <dbReference type="Rhea" id="RHEA:13065"/>
        <dbReference type="ChEBI" id="CHEBI:15377"/>
        <dbReference type="ChEBI" id="CHEBI:15378"/>
        <dbReference type="ChEBI" id="CHEBI:30616"/>
        <dbReference type="ChEBI" id="CHEBI:43474"/>
        <dbReference type="ChEBI" id="CHEBI:456216"/>
        <dbReference type="EC" id="5.6.2.3"/>
    </reaction>
</comment>
<feature type="domain" description="Helitron helicase-like" evidence="4">
    <location>
        <begin position="518"/>
        <end position="701"/>
    </location>
</feature>
<feature type="region of interest" description="Disordered" evidence="2">
    <location>
        <begin position="170"/>
        <end position="211"/>
    </location>
</feature>
<dbReference type="PANTHER" id="PTHR10492">
    <property type="match status" value="1"/>
</dbReference>
<evidence type="ECO:0000256" key="1">
    <source>
        <dbReference type="RuleBase" id="RU363044"/>
    </source>
</evidence>
<dbReference type="PANTHER" id="PTHR10492:SF96">
    <property type="entry name" value="ATP-DEPENDENT DNA HELICASE"/>
    <property type="match status" value="1"/>
</dbReference>
<comment type="similarity">
    <text evidence="1">Belongs to the helicase family.</text>
</comment>
<keyword evidence="1 6" id="KW-0347">Helicase</keyword>
<dbReference type="OrthoDB" id="687790at2759"/>
<reference evidence="6 7" key="1">
    <citation type="journal article" date="2018" name="Mol. Plant">
        <title>The genome of Artemisia annua provides insight into the evolution of Asteraceae family and artemisinin biosynthesis.</title>
        <authorList>
            <person name="Shen Q."/>
            <person name="Zhang L."/>
            <person name="Liao Z."/>
            <person name="Wang S."/>
            <person name="Yan T."/>
            <person name="Shi P."/>
            <person name="Liu M."/>
            <person name="Fu X."/>
            <person name="Pan Q."/>
            <person name="Wang Y."/>
            <person name="Lv Z."/>
            <person name="Lu X."/>
            <person name="Zhang F."/>
            <person name="Jiang W."/>
            <person name="Ma Y."/>
            <person name="Chen M."/>
            <person name="Hao X."/>
            <person name="Li L."/>
            <person name="Tang Y."/>
            <person name="Lv G."/>
            <person name="Zhou Y."/>
            <person name="Sun X."/>
            <person name="Brodelius P.E."/>
            <person name="Rose J.K.C."/>
            <person name="Tang K."/>
        </authorList>
    </citation>
    <scope>NUCLEOTIDE SEQUENCE [LARGE SCALE GENOMIC DNA]</scope>
    <source>
        <strain evidence="7">cv. Huhao1</strain>
        <tissue evidence="6">Leaf</tissue>
    </source>
</reference>
<comment type="caution">
    <text evidence="6">The sequence shown here is derived from an EMBL/GenBank/DDBJ whole genome shotgun (WGS) entry which is preliminary data.</text>
</comment>
<dbReference type="GO" id="GO:0006281">
    <property type="term" value="P:DNA repair"/>
    <property type="evidence" value="ECO:0007669"/>
    <property type="project" value="UniProtKB-KW"/>
</dbReference>
<evidence type="ECO:0000259" key="5">
    <source>
        <dbReference type="Pfam" id="PF21530"/>
    </source>
</evidence>
<feature type="domain" description="DNA helicase Pif1-like 2B" evidence="5">
    <location>
        <begin position="1484"/>
        <end position="1530"/>
    </location>
</feature>
<dbReference type="EC" id="5.6.2.3" evidence="1"/>
<dbReference type="GO" id="GO:0016887">
    <property type="term" value="F:ATP hydrolysis activity"/>
    <property type="evidence" value="ECO:0007669"/>
    <property type="project" value="RHEA"/>
</dbReference>
<dbReference type="InterPro" id="IPR012340">
    <property type="entry name" value="NA-bd_OB-fold"/>
</dbReference>
<dbReference type="Proteomes" id="UP000245207">
    <property type="component" value="Unassembled WGS sequence"/>
</dbReference>
<accession>A0A2U1Q717</accession>
<keyword evidence="1" id="KW-0227">DNA damage</keyword>
<dbReference type="CDD" id="cd04481">
    <property type="entry name" value="RPA1_DBD_B_like"/>
    <property type="match status" value="1"/>
</dbReference>
<evidence type="ECO:0000259" key="4">
    <source>
        <dbReference type="Pfam" id="PF14214"/>
    </source>
</evidence>
<dbReference type="InterPro" id="IPR049163">
    <property type="entry name" value="Pif1-like_2B_dom"/>
</dbReference>
<organism evidence="6 7">
    <name type="scientific">Artemisia annua</name>
    <name type="common">Sweet wormwood</name>
    <dbReference type="NCBI Taxonomy" id="35608"/>
    <lineage>
        <taxon>Eukaryota</taxon>
        <taxon>Viridiplantae</taxon>
        <taxon>Streptophyta</taxon>
        <taxon>Embryophyta</taxon>
        <taxon>Tracheophyta</taxon>
        <taxon>Spermatophyta</taxon>
        <taxon>Magnoliopsida</taxon>
        <taxon>eudicotyledons</taxon>
        <taxon>Gunneridae</taxon>
        <taxon>Pentapetalae</taxon>
        <taxon>asterids</taxon>
        <taxon>campanulids</taxon>
        <taxon>Asterales</taxon>
        <taxon>Asteraceae</taxon>
        <taxon>Asteroideae</taxon>
        <taxon>Anthemideae</taxon>
        <taxon>Artemisiinae</taxon>
        <taxon>Artemisia</taxon>
    </lineage>
</organism>
<dbReference type="Pfam" id="PF14214">
    <property type="entry name" value="Helitron_like_N"/>
    <property type="match status" value="1"/>
</dbReference>
<dbReference type="InterPro" id="IPR025476">
    <property type="entry name" value="Helitron_helicase-like"/>
</dbReference>
<dbReference type="SUPFAM" id="SSF50249">
    <property type="entry name" value="Nucleic acid-binding proteins"/>
    <property type="match status" value="1"/>
</dbReference>
<keyword evidence="1" id="KW-0378">Hydrolase</keyword>
<evidence type="ECO:0000256" key="2">
    <source>
        <dbReference type="SAM" id="MobiDB-lite"/>
    </source>
</evidence>
<feature type="compositionally biased region" description="Low complexity" evidence="2">
    <location>
        <begin position="175"/>
        <end position="201"/>
    </location>
</feature>
<feature type="compositionally biased region" description="Polar residues" evidence="2">
    <location>
        <begin position="2175"/>
        <end position="2184"/>
    </location>
</feature>
<dbReference type="GO" id="GO:0043139">
    <property type="term" value="F:5'-3' DNA helicase activity"/>
    <property type="evidence" value="ECO:0007669"/>
    <property type="project" value="UniProtKB-EC"/>
</dbReference>
<dbReference type="GO" id="GO:0000723">
    <property type="term" value="P:telomere maintenance"/>
    <property type="evidence" value="ECO:0007669"/>
    <property type="project" value="InterPro"/>
</dbReference>
<feature type="compositionally biased region" description="Polar residues" evidence="2">
    <location>
        <begin position="2046"/>
        <end position="2065"/>
    </location>
</feature>
<dbReference type="Gene3D" id="3.40.50.300">
    <property type="entry name" value="P-loop containing nucleotide triphosphate hydrolases"/>
    <property type="match status" value="1"/>
</dbReference>
<feature type="domain" description="DNA helicase Pif1-like DEAD-box helicase" evidence="3">
    <location>
        <begin position="1165"/>
        <end position="1385"/>
    </location>
</feature>
<dbReference type="InterPro" id="IPR010285">
    <property type="entry name" value="DNA_helicase_pif1-like_DEAD"/>
</dbReference>
<dbReference type="STRING" id="35608.A0A2U1Q717"/>
<dbReference type="FunFam" id="3.40.50.300:FF:002884">
    <property type="entry name" value="ATP-dependent DNA helicase"/>
    <property type="match status" value="1"/>
</dbReference>
<evidence type="ECO:0000313" key="6">
    <source>
        <dbReference type="EMBL" id="PWA93797.1"/>
    </source>
</evidence>
<dbReference type="GO" id="GO:0006310">
    <property type="term" value="P:DNA recombination"/>
    <property type="evidence" value="ECO:0007669"/>
    <property type="project" value="UniProtKB-KW"/>
</dbReference>
<protein>
    <recommendedName>
        <fullName evidence="1">ATP-dependent DNA helicase</fullName>
        <ecNumber evidence="1">5.6.2.3</ecNumber>
    </recommendedName>
</protein>
<dbReference type="EMBL" id="PKPP01000356">
    <property type="protein sequence ID" value="PWA93797.1"/>
    <property type="molecule type" value="Genomic_DNA"/>
</dbReference>
<keyword evidence="1" id="KW-0233">DNA recombination</keyword>
<proteinExistence type="inferred from homology"/>
<dbReference type="CDD" id="cd18809">
    <property type="entry name" value="SF1_C_RecD"/>
    <property type="match status" value="1"/>
</dbReference>
<comment type="cofactor">
    <cofactor evidence="1">
        <name>Mg(2+)</name>
        <dbReference type="ChEBI" id="CHEBI:18420"/>
    </cofactor>
</comment>
<gene>
    <name evidence="6" type="ORF">CTI12_AA068020</name>
</gene>
<dbReference type="GO" id="GO:0005524">
    <property type="term" value="F:ATP binding"/>
    <property type="evidence" value="ECO:0007669"/>
    <property type="project" value="UniProtKB-KW"/>
</dbReference>
<dbReference type="SUPFAM" id="SSF52540">
    <property type="entry name" value="P-loop containing nucleoside triphosphate hydrolases"/>
    <property type="match status" value="2"/>
</dbReference>
<keyword evidence="1" id="KW-0234">DNA repair</keyword>
<evidence type="ECO:0000313" key="7">
    <source>
        <dbReference type="Proteomes" id="UP000245207"/>
    </source>
</evidence>
<keyword evidence="7" id="KW-1185">Reference proteome</keyword>
<keyword evidence="1" id="KW-0067">ATP-binding</keyword>
<feature type="compositionally biased region" description="Low complexity" evidence="2">
    <location>
        <begin position="2146"/>
        <end position="2158"/>
    </location>
</feature>
<keyword evidence="1" id="KW-0547">Nucleotide-binding</keyword>
<name>A0A2U1Q717_ARTAN</name>
<dbReference type="Gene3D" id="2.40.50.140">
    <property type="entry name" value="Nucleic acid-binding proteins"/>
    <property type="match status" value="3"/>
</dbReference>
<feature type="region of interest" description="Disordered" evidence="2">
    <location>
        <begin position="2037"/>
        <end position="2065"/>
    </location>
</feature>